<dbReference type="Proteomes" id="UP001152523">
    <property type="component" value="Unassembled WGS sequence"/>
</dbReference>
<gene>
    <name evidence="1" type="ORF">CEPIT_LOCUS28946</name>
</gene>
<dbReference type="EMBL" id="CAMAPF010000949">
    <property type="protein sequence ID" value="CAH9128261.1"/>
    <property type="molecule type" value="Genomic_DNA"/>
</dbReference>
<sequence length="105" mass="11656">MECVVIMFQSKANLNELNFLTFVFLPSLGLRLGCCFPSPNILLGPNIPYWSILMARKKGGFDKDAEVSTVVPTPDSNPDEIILTSEIDLTCFLRKTGKDEISNSK</sequence>
<accession>A0AAV0EYD7</accession>
<reference evidence="1" key="1">
    <citation type="submission" date="2022-07" db="EMBL/GenBank/DDBJ databases">
        <authorList>
            <person name="Macas J."/>
            <person name="Novak P."/>
            <person name="Neumann P."/>
        </authorList>
    </citation>
    <scope>NUCLEOTIDE SEQUENCE</scope>
</reference>
<name>A0AAV0EYD7_9ASTE</name>
<evidence type="ECO:0000313" key="2">
    <source>
        <dbReference type="Proteomes" id="UP001152523"/>
    </source>
</evidence>
<organism evidence="1 2">
    <name type="scientific">Cuscuta epithymum</name>
    <dbReference type="NCBI Taxonomy" id="186058"/>
    <lineage>
        <taxon>Eukaryota</taxon>
        <taxon>Viridiplantae</taxon>
        <taxon>Streptophyta</taxon>
        <taxon>Embryophyta</taxon>
        <taxon>Tracheophyta</taxon>
        <taxon>Spermatophyta</taxon>
        <taxon>Magnoliopsida</taxon>
        <taxon>eudicotyledons</taxon>
        <taxon>Gunneridae</taxon>
        <taxon>Pentapetalae</taxon>
        <taxon>asterids</taxon>
        <taxon>lamiids</taxon>
        <taxon>Solanales</taxon>
        <taxon>Convolvulaceae</taxon>
        <taxon>Cuscuteae</taxon>
        <taxon>Cuscuta</taxon>
        <taxon>Cuscuta subgen. Cuscuta</taxon>
    </lineage>
</organism>
<comment type="caution">
    <text evidence="1">The sequence shown here is derived from an EMBL/GenBank/DDBJ whole genome shotgun (WGS) entry which is preliminary data.</text>
</comment>
<proteinExistence type="predicted"/>
<keyword evidence="2" id="KW-1185">Reference proteome</keyword>
<dbReference type="AlphaFoldDB" id="A0AAV0EYD7"/>
<evidence type="ECO:0000313" key="1">
    <source>
        <dbReference type="EMBL" id="CAH9128261.1"/>
    </source>
</evidence>
<protein>
    <submittedName>
        <fullName evidence="1">Uncharacterized protein</fullName>
    </submittedName>
</protein>